<reference evidence="3" key="1">
    <citation type="journal article" date="2023" name="Int. J. Syst. Evol. Microbiol.">
        <title>Mesoterricola silvestris gen. nov., sp. nov., Mesoterricola sediminis sp. nov., Geothrix oryzae sp. nov., Geothrix edaphica sp. nov., Geothrix rubra sp. nov., and Geothrix limicola sp. nov., six novel members of Acidobacteriota isolated from soils.</title>
        <authorList>
            <person name="Itoh H."/>
            <person name="Sugisawa Y."/>
            <person name="Mise K."/>
            <person name="Xu Z."/>
            <person name="Kuniyasu M."/>
            <person name="Ushijima N."/>
            <person name="Kawano K."/>
            <person name="Kobayashi E."/>
            <person name="Shiratori Y."/>
            <person name="Masuda Y."/>
            <person name="Senoo K."/>
        </authorList>
    </citation>
    <scope>NUCLEOTIDE SEQUENCE [LARGE SCALE GENOMIC DNA]</scope>
    <source>
        <strain evidence="3">Red222</strain>
    </source>
</reference>
<proteinExistence type="predicted"/>
<feature type="chain" id="PRO_5047084042" evidence="1">
    <location>
        <begin position="18"/>
        <end position="412"/>
    </location>
</feature>
<dbReference type="EMBL" id="AP027079">
    <property type="protein sequence ID" value="BDU68895.1"/>
    <property type="molecule type" value="Genomic_DNA"/>
</dbReference>
<dbReference type="Proteomes" id="UP001242010">
    <property type="component" value="Chromosome"/>
</dbReference>
<protein>
    <submittedName>
        <fullName evidence="2">Uncharacterized protein</fullName>
    </submittedName>
</protein>
<feature type="signal peptide" evidence="1">
    <location>
        <begin position="1"/>
        <end position="17"/>
    </location>
</feature>
<evidence type="ECO:0000313" key="2">
    <source>
        <dbReference type="EMBL" id="BDU68895.1"/>
    </source>
</evidence>
<keyword evidence="3" id="KW-1185">Reference proteome</keyword>
<dbReference type="RefSeq" id="WP_286355531.1">
    <property type="nucleotide sequence ID" value="NZ_AP027079.1"/>
</dbReference>
<keyword evidence="1" id="KW-0732">Signal</keyword>
<organism evidence="2 3">
    <name type="scientific">Geothrix oryzae</name>
    <dbReference type="NCBI Taxonomy" id="2927975"/>
    <lineage>
        <taxon>Bacteria</taxon>
        <taxon>Pseudomonadati</taxon>
        <taxon>Acidobacteriota</taxon>
        <taxon>Holophagae</taxon>
        <taxon>Holophagales</taxon>
        <taxon>Holophagaceae</taxon>
        <taxon>Geothrix</taxon>
    </lineage>
</organism>
<sequence length="412" mass="44515">MRGPMLLLLLTPAVLLAQRPQVAPAEAFDRELKRNRFGTWLVLEDEGAAWGGVMRSALDEEPMVLLNLPLKVVAGGKKADALAATLRDRFGWSRGAHWALVDGKGRVQAEGAEVPTGAALGRAVDQAGLPSRTQELEAFLRQSPDRLDARAALIQVHLAVASRRTWKALGSAEPKPAEASGPVPVKPLGPEADLAIWGAAAHQLDALLRETDGAPLGGAQGFVFSNGIRRSAAEHSPSVVAVLNRHRGALEEKLRRQPEDSEAWQLWTVASQKCGGWPLQPLLATMTPLPGASAGQWPPWSVLEEYLKDAKSRGEWATIREVLEPRWAELREALLDDRRSAGGDAFPWNWILGPLVEAQIAQGDTGAADQVLNEAAEVISWPGLPAKARDLATRLNRPDLATRWGALTPKSR</sequence>
<evidence type="ECO:0000256" key="1">
    <source>
        <dbReference type="SAM" id="SignalP"/>
    </source>
</evidence>
<gene>
    <name evidence="2" type="ORF">GETHOR_09960</name>
</gene>
<accession>A0ABM8DPM2</accession>
<name>A0ABM8DPM2_9BACT</name>
<evidence type="ECO:0000313" key="3">
    <source>
        <dbReference type="Proteomes" id="UP001242010"/>
    </source>
</evidence>